<dbReference type="InterPro" id="IPR007560">
    <property type="entry name" value="Restrct_endonuc_IV_Mrr"/>
</dbReference>
<gene>
    <name evidence="4" type="ORF">HHL15_25805</name>
</gene>
<dbReference type="Gene3D" id="3.30.65.10">
    <property type="entry name" value="Bacterial Topoisomerase I, domain 1"/>
    <property type="match status" value="1"/>
</dbReference>
<keyword evidence="1" id="KW-1133">Transmembrane helix</keyword>
<protein>
    <submittedName>
        <fullName evidence="4">Endonuclease</fullName>
    </submittedName>
</protein>
<evidence type="ECO:0000259" key="2">
    <source>
        <dbReference type="Pfam" id="PF01396"/>
    </source>
</evidence>
<sequence>MFLGPLSLALSGVAVWFAGAFFLIGFLVFIKTTAKKEKRARPIEPVVGAPVRDGLGRVEPAERSSQSVEAEPAASVDRPAAWSLALIRALEWKRFEDVCQQFYEKKGIRSETTPLGPDGGIDIRLFQDESGGPTSIVQCKAWGERLVGVKPVRELLGVMTHEKIGKAFFMTSGGYTDEAKAIAQANRITLIDGAMLLMMIERLPEGERQDLLAFATAGDYATPTCPSCGIKMRAVQGKGGRPDFWGCHHYPRCRQVLGMRRNVEAAASGMAR</sequence>
<dbReference type="GO" id="GO:0003916">
    <property type="term" value="F:DNA topoisomerase activity"/>
    <property type="evidence" value="ECO:0007669"/>
    <property type="project" value="InterPro"/>
</dbReference>
<keyword evidence="4" id="KW-0255">Endonuclease</keyword>
<dbReference type="Pfam" id="PF01396">
    <property type="entry name" value="Zn_ribbon_Top1"/>
    <property type="match status" value="1"/>
</dbReference>
<dbReference type="Proteomes" id="UP000580043">
    <property type="component" value="Unassembled WGS sequence"/>
</dbReference>
<evidence type="ECO:0000259" key="3">
    <source>
        <dbReference type="Pfam" id="PF04471"/>
    </source>
</evidence>
<evidence type="ECO:0000313" key="4">
    <source>
        <dbReference type="EMBL" id="NML29163.1"/>
    </source>
</evidence>
<keyword evidence="5" id="KW-1185">Reference proteome</keyword>
<dbReference type="GO" id="GO:0006265">
    <property type="term" value="P:DNA topological change"/>
    <property type="evidence" value="ECO:0007669"/>
    <property type="project" value="InterPro"/>
</dbReference>
<dbReference type="PANTHER" id="PTHR30015">
    <property type="entry name" value="MRR RESTRICTION SYSTEM PROTEIN"/>
    <property type="match status" value="1"/>
</dbReference>
<dbReference type="SUPFAM" id="SSF52980">
    <property type="entry name" value="Restriction endonuclease-like"/>
    <property type="match status" value="1"/>
</dbReference>
<evidence type="ECO:0000313" key="5">
    <source>
        <dbReference type="Proteomes" id="UP000580043"/>
    </source>
</evidence>
<dbReference type="EMBL" id="JABBGA010000058">
    <property type="protein sequence ID" value="NML29163.1"/>
    <property type="molecule type" value="Genomic_DNA"/>
</dbReference>
<feature type="domain" description="Restriction endonuclease type IV Mrr" evidence="3">
    <location>
        <begin position="87"/>
        <end position="199"/>
    </location>
</feature>
<organism evidence="4 5">
    <name type="scientific">Zoogloea dura</name>
    <dbReference type="NCBI Taxonomy" id="2728840"/>
    <lineage>
        <taxon>Bacteria</taxon>
        <taxon>Pseudomonadati</taxon>
        <taxon>Pseudomonadota</taxon>
        <taxon>Betaproteobacteria</taxon>
        <taxon>Rhodocyclales</taxon>
        <taxon>Zoogloeaceae</taxon>
        <taxon>Zoogloea</taxon>
    </lineage>
</organism>
<dbReference type="Gene3D" id="3.40.1350.10">
    <property type="match status" value="1"/>
</dbReference>
<keyword evidence="1" id="KW-0472">Membrane</keyword>
<dbReference type="InterPro" id="IPR011856">
    <property type="entry name" value="tRNA_endonuc-like_dom_sf"/>
</dbReference>
<dbReference type="GO" id="GO:0003677">
    <property type="term" value="F:DNA binding"/>
    <property type="evidence" value="ECO:0007669"/>
    <property type="project" value="InterPro"/>
</dbReference>
<dbReference type="InterPro" id="IPR011335">
    <property type="entry name" value="Restrct_endonuc-II-like"/>
</dbReference>
<dbReference type="InterPro" id="IPR013498">
    <property type="entry name" value="Topo_IA_Znf"/>
</dbReference>
<dbReference type="AlphaFoldDB" id="A0A848GFJ1"/>
<name>A0A848GFJ1_9RHOO</name>
<keyword evidence="4" id="KW-0378">Hydrolase</keyword>
<keyword evidence="1" id="KW-0812">Transmembrane</keyword>
<proteinExistence type="predicted"/>
<reference evidence="4 5" key="1">
    <citation type="submission" date="2020-04" db="EMBL/GenBank/DDBJ databases">
        <title>Zoogloea sp. G-4-1-14 isolated from soil.</title>
        <authorList>
            <person name="Dahal R.H."/>
        </authorList>
    </citation>
    <scope>NUCLEOTIDE SEQUENCE [LARGE SCALE GENOMIC DNA]</scope>
    <source>
        <strain evidence="4 5">G-4-1-14</strain>
    </source>
</reference>
<dbReference type="GO" id="GO:0015666">
    <property type="term" value="F:restriction endodeoxyribonuclease activity"/>
    <property type="evidence" value="ECO:0007669"/>
    <property type="project" value="TreeGrafter"/>
</dbReference>
<dbReference type="GO" id="GO:0009307">
    <property type="term" value="P:DNA restriction-modification system"/>
    <property type="evidence" value="ECO:0007669"/>
    <property type="project" value="InterPro"/>
</dbReference>
<dbReference type="PANTHER" id="PTHR30015:SF7">
    <property type="entry name" value="TYPE IV METHYL-DIRECTED RESTRICTION ENZYME ECOKMRR"/>
    <property type="match status" value="1"/>
</dbReference>
<dbReference type="GO" id="GO:0005694">
    <property type="term" value="C:chromosome"/>
    <property type="evidence" value="ECO:0007669"/>
    <property type="project" value="InterPro"/>
</dbReference>
<feature type="transmembrane region" description="Helical" evidence="1">
    <location>
        <begin position="6"/>
        <end position="30"/>
    </location>
</feature>
<comment type="caution">
    <text evidence="4">The sequence shown here is derived from an EMBL/GenBank/DDBJ whole genome shotgun (WGS) entry which is preliminary data.</text>
</comment>
<accession>A0A848GFJ1</accession>
<dbReference type="Pfam" id="PF04471">
    <property type="entry name" value="Mrr_cat"/>
    <property type="match status" value="1"/>
</dbReference>
<keyword evidence="4" id="KW-0540">Nuclease</keyword>
<evidence type="ECO:0000256" key="1">
    <source>
        <dbReference type="SAM" id="Phobius"/>
    </source>
</evidence>
<dbReference type="InterPro" id="IPR052906">
    <property type="entry name" value="Type_IV_Methyl-Rstrct_Enzyme"/>
</dbReference>
<feature type="domain" description="DNA topoisomerase type IA zn finger" evidence="2">
    <location>
        <begin position="224"/>
        <end position="257"/>
    </location>
</feature>